<dbReference type="Proteomes" id="UP001501759">
    <property type="component" value="Unassembled WGS sequence"/>
</dbReference>
<reference evidence="4" key="1">
    <citation type="journal article" date="2019" name="Int. J. Syst. Evol. Microbiol.">
        <title>The Global Catalogue of Microorganisms (GCM) 10K type strain sequencing project: providing services to taxonomists for standard genome sequencing and annotation.</title>
        <authorList>
            <consortium name="The Broad Institute Genomics Platform"/>
            <consortium name="The Broad Institute Genome Sequencing Center for Infectious Disease"/>
            <person name="Wu L."/>
            <person name="Ma J."/>
        </authorList>
    </citation>
    <scope>NUCLEOTIDE SEQUENCE [LARGE SCALE GENOMIC DNA]</scope>
    <source>
        <strain evidence="4">JCM 18409</strain>
    </source>
</reference>
<comment type="caution">
    <text evidence="3">The sequence shown here is derived from an EMBL/GenBank/DDBJ whole genome shotgun (WGS) entry which is preliminary data.</text>
</comment>
<evidence type="ECO:0000259" key="2">
    <source>
        <dbReference type="Pfam" id="PF01636"/>
    </source>
</evidence>
<evidence type="ECO:0000313" key="3">
    <source>
        <dbReference type="EMBL" id="GAA5020561.1"/>
    </source>
</evidence>
<dbReference type="PANTHER" id="PTHR21310">
    <property type="entry name" value="AMINOGLYCOSIDE PHOSPHOTRANSFERASE-RELATED-RELATED"/>
    <property type="match status" value="1"/>
</dbReference>
<dbReference type="InterPro" id="IPR011009">
    <property type="entry name" value="Kinase-like_dom_sf"/>
</dbReference>
<dbReference type="EMBL" id="BAABKB010000021">
    <property type="protein sequence ID" value="GAA5020561.1"/>
    <property type="molecule type" value="Genomic_DNA"/>
</dbReference>
<dbReference type="PANTHER" id="PTHR21310:SF42">
    <property type="entry name" value="BIFUNCTIONAL AAC_APH"/>
    <property type="match status" value="1"/>
</dbReference>
<proteinExistence type="predicted"/>
<dbReference type="CDD" id="cd05155">
    <property type="entry name" value="APH_ChoK_like_1"/>
    <property type="match status" value="1"/>
</dbReference>
<dbReference type="SUPFAM" id="SSF56112">
    <property type="entry name" value="Protein kinase-like (PK-like)"/>
    <property type="match status" value="1"/>
</dbReference>
<accession>A0ABP9J6M8</accession>
<gene>
    <name evidence="3" type="ORF">GCM10023335_50440</name>
</gene>
<dbReference type="InterPro" id="IPR002575">
    <property type="entry name" value="Aminoglycoside_PTrfase"/>
</dbReference>
<feature type="domain" description="Aminoglycoside phosphotransferase" evidence="2">
    <location>
        <begin position="69"/>
        <end position="288"/>
    </location>
</feature>
<evidence type="ECO:0000256" key="1">
    <source>
        <dbReference type="SAM" id="MobiDB-lite"/>
    </source>
</evidence>
<evidence type="ECO:0000313" key="4">
    <source>
        <dbReference type="Proteomes" id="UP001501759"/>
    </source>
</evidence>
<dbReference type="Gene3D" id="3.30.200.20">
    <property type="entry name" value="Phosphorylase Kinase, domain 1"/>
    <property type="match status" value="1"/>
</dbReference>
<keyword evidence="4" id="KW-1185">Reference proteome</keyword>
<feature type="region of interest" description="Disordered" evidence="1">
    <location>
        <begin position="1"/>
        <end position="27"/>
    </location>
</feature>
<dbReference type="InterPro" id="IPR051678">
    <property type="entry name" value="AGP_Transferase"/>
</dbReference>
<sequence>MATDGRTAESGPGIAESGPGIAESGPGIAEFRPRIDASLVGRLVDAQFPQWAELPLTLLDPAGSDHVIYRMGEDLSVRLPRHAGAIGQALKESTWLPRLAPHLPLAVPEPVAVGRPAFGYPWPWAVSRWLDGEVATVDALADSHEAAVELAGFLTALQRFAPRDIPAGHGGHDLTGGSLADRDRATRAAVARVGGVFETDAMTALWDAALGAPGWDRPPVWFHGDFHTGNLLTVDGRLGAVIDFGGLGRGDPACDLTIAFTLMSATSRAVFRTALGVDEATWTRGRGWALATGLNAYTSYAAVDPRVAAQTIRQITAALVG</sequence>
<name>A0ABP9J6M8_9ACTN</name>
<organism evidence="3 4">
    <name type="scientific">Streptomyces siamensis</name>
    <dbReference type="NCBI Taxonomy" id="1274986"/>
    <lineage>
        <taxon>Bacteria</taxon>
        <taxon>Bacillati</taxon>
        <taxon>Actinomycetota</taxon>
        <taxon>Actinomycetes</taxon>
        <taxon>Kitasatosporales</taxon>
        <taxon>Streptomycetaceae</taxon>
        <taxon>Streptomyces</taxon>
    </lineage>
</organism>
<dbReference type="Pfam" id="PF01636">
    <property type="entry name" value="APH"/>
    <property type="match status" value="1"/>
</dbReference>
<protein>
    <submittedName>
        <fullName evidence="3">Aminoglycoside phosphotransferase family protein</fullName>
    </submittedName>
</protein>
<dbReference type="Gene3D" id="3.90.1200.10">
    <property type="match status" value="1"/>
</dbReference>